<proteinExistence type="predicted"/>
<dbReference type="EnsemblMetazoa" id="AMEM010245-RA">
    <property type="protein sequence ID" value="AMEM010245-PA"/>
    <property type="gene ID" value="AMEM010245"/>
</dbReference>
<evidence type="ECO:0000313" key="1">
    <source>
        <dbReference type="EnsemblMetazoa" id="AMEM010245-PA"/>
    </source>
</evidence>
<dbReference type="VEuPathDB" id="VectorBase:AMEM010245"/>
<reference evidence="1" key="1">
    <citation type="submission" date="2020-05" db="UniProtKB">
        <authorList>
            <consortium name="EnsemblMetazoa"/>
        </authorList>
    </citation>
    <scope>IDENTIFICATION</scope>
    <source>
        <strain evidence="1">MAF</strain>
    </source>
</reference>
<accession>A0A182V7M3</accession>
<evidence type="ECO:0000313" key="2">
    <source>
        <dbReference type="Proteomes" id="UP000075903"/>
    </source>
</evidence>
<name>A0A182V7M3_ANOME</name>
<sequence>MPISVAAVVVPYSVSSQMFTSVTARLTNSGREISTKNRMSEMMDEDADEQALVSAGTVDRVVVRGAFERVQAFLALRLLVLRPADAAPHHVQDGGADQRVLDGAGKQKRGRVLHQRADDVRPPALEDVVRAFEPAGHPQMGDGFHRKLPKCCNREAAPADSDIRRACTGTFGLELMVSSSLSDCSPLSVEQVVLLTIQGRQSGREGFTAEQCEEIEERMYRFGQARRTPIGGQYRMEMMMVGVVQYGQVLVRGGGLAGGSTARRRERLLGELMGVTSSAEVAAGGGHPAVTISIALALAVGVWSVRDWIAVEEEVEDDPRWVLLCMPSEEPLREPSPSVVPCSWWTEDREG</sequence>
<dbReference type="AlphaFoldDB" id="A0A182V7M3"/>
<keyword evidence="2" id="KW-1185">Reference proteome</keyword>
<organism evidence="1 2">
    <name type="scientific">Anopheles merus</name>
    <name type="common">Mosquito</name>
    <dbReference type="NCBI Taxonomy" id="30066"/>
    <lineage>
        <taxon>Eukaryota</taxon>
        <taxon>Metazoa</taxon>
        <taxon>Ecdysozoa</taxon>
        <taxon>Arthropoda</taxon>
        <taxon>Hexapoda</taxon>
        <taxon>Insecta</taxon>
        <taxon>Pterygota</taxon>
        <taxon>Neoptera</taxon>
        <taxon>Endopterygota</taxon>
        <taxon>Diptera</taxon>
        <taxon>Nematocera</taxon>
        <taxon>Culicoidea</taxon>
        <taxon>Culicidae</taxon>
        <taxon>Anophelinae</taxon>
        <taxon>Anopheles</taxon>
    </lineage>
</organism>
<dbReference type="Proteomes" id="UP000075903">
    <property type="component" value="Unassembled WGS sequence"/>
</dbReference>
<protein>
    <submittedName>
        <fullName evidence="1">Uncharacterized protein</fullName>
    </submittedName>
</protein>